<dbReference type="EC" id="3.4.14.11" evidence="9"/>
<comment type="catalytic activity">
    <reaction evidence="1 9">
        <text>Hydrolyzes Xaa-Pro-|- bonds to release unblocked, N-terminal dipeptides from substrates including Ala-Pro-|-p-nitroanilide and (sequentially) Tyr-Pro-|-Phe-Pro-|-Gly-Pro-|-Ile.</text>
        <dbReference type="EC" id="3.4.14.11"/>
    </reaction>
</comment>
<evidence type="ECO:0000256" key="4">
    <source>
        <dbReference type="ARBA" id="ARBA00011738"/>
    </source>
</evidence>
<dbReference type="InterPro" id="IPR013736">
    <property type="entry name" value="Xaa-Pro_dipept_C"/>
</dbReference>
<evidence type="ECO:0000256" key="8">
    <source>
        <dbReference type="ARBA" id="ARBA00022825"/>
    </source>
</evidence>
<dbReference type="HAMAP" id="MF_00698">
    <property type="entry name" value="Aminopeptidase_S15"/>
    <property type="match status" value="1"/>
</dbReference>
<evidence type="ECO:0000313" key="13">
    <source>
        <dbReference type="Proteomes" id="UP000051054"/>
    </source>
</evidence>
<dbReference type="RefSeq" id="WP_025021785.1">
    <property type="nucleotide sequence ID" value="NZ_AZGD01000037.1"/>
</dbReference>
<dbReference type="GO" id="GO:0004177">
    <property type="term" value="F:aminopeptidase activity"/>
    <property type="evidence" value="ECO:0007669"/>
    <property type="project" value="UniProtKB-KW"/>
</dbReference>
<dbReference type="PRINTS" id="PR00923">
    <property type="entry name" value="LACTOPTASE"/>
</dbReference>
<dbReference type="GO" id="GO:0006508">
    <property type="term" value="P:proteolysis"/>
    <property type="evidence" value="ECO:0007669"/>
    <property type="project" value="UniProtKB-KW"/>
</dbReference>
<evidence type="ECO:0000256" key="3">
    <source>
        <dbReference type="ARBA" id="ARBA00010819"/>
    </source>
</evidence>
<evidence type="ECO:0000256" key="6">
    <source>
        <dbReference type="ARBA" id="ARBA00022670"/>
    </source>
</evidence>
<evidence type="ECO:0000259" key="11">
    <source>
        <dbReference type="SMART" id="SM00940"/>
    </source>
</evidence>
<dbReference type="OrthoDB" id="319764at2"/>
<dbReference type="InterPro" id="IPR008979">
    <property type="entry name" value="Galactose-bd-like_sf"/>
</dbReference>
<dbReference type="InterPro" id="IPR036313">
    <property type="entry name" value="PepX_N_dom_sf"/>
</dbReference>
<dbReference type="SUPFAM" id="SSF53474">
    <property type="entry name" value="alpha/beta-Hydrolases"/>
    <property type="match status" value="1"/>
</dbReference>
<comment type="function">
    <text evidence="2 9">Removes N-terminal dipeptides sequentially from polypeptides having unsubstituted N-termini provided that the penultimate residue is proline.</text>
</comment>
<dbReference type="PATRIC" id="fig|1423755.3.peg.1587"/>
<protein>
    <recommendedName>
        <fullName evidence="9">Xaa-Pro dipeptidyl-peptidase</fullName>
        <ecNumber evidence="9">3.4.14.11</ecNumber>
    </recommendedName>
    <alternativeName>
        <fullName evidence="9">X-Pro dipeptidyl-peptidase</fullName>
    </alternativeName>
    <alternativeName>
        <fullName evidence="9">X-prolyl-dipeptidyl aminopeptidase</fullName>
        <shortName evidence="9">X-PDAP</shortName>
    </alternativeName>
</protein>
<dbReference type="InterPro" id="IPR000383">
    <property type="entry name" value="Xaa-Pro-like_dom"/>
</dbReference>
<dbReference type="NCBIfam" id="NF003781">
    <property type="entry name" value="PRK05371.1-2"/>
    <property type="match status" value="1"/>
</dbReference>
<dbReference type="Gene3D" id="2.60.120.260">
    <property type="entry name" value="Galactose-binding domain-like"/>
    <property type="match status" value="1"/>
</dbReference>
<organism evidence="12 13">
    <name type="scientific">Ligilactobacillus hayakitensis DSM 18933 = JCM 14209</name>
    <dbReference type="NCBI Taxonomy" id="1423755"/>
    <lineage>
        <taxon>Bacteria</taxon>
        <taxon>Bacillati</taxon>
        <taxon>Bacillota</taxon>
        <taxon>Bacilli</taxon>
        <taxon>Lactobacillales</taxon>
        <taxon>Lactobacillaceae</taxon>
        <taxon>Ligilactobacillus</taxon>
    </lineage>
</organism>
<dbReference type="GO" id="GO:0008236">
    <property type="term" value="F:serine-type peptidase activity"/>
    <property type="evidence" value="ECO:0007669"/>
    <property type="project" value="UniProtKB-KW"/>
</dbReference>
<dbReference type="Pfam" id="PF09168">
    <property type="entry name" value="PepX_N"/>
    <property type="match status" value="1"/>
</dbReference>
<reference evidence="12 13" key="1">
    <citation type="journal article" date="2015" name="Genome Announc.">
        <title>Expanding the biotechnology potential of lactobacilli through comparative genomics of 213 strains and associated genera.</title>
        <authorList>
            <person name="Sun Z."/>
            <person name="Harris H.M."/>
            <person name="McCann A."/>
            <person name="Guo C."/>
            <person name="Argimon S."/>
            <person name="Zhang W."/>
            <person name="Yang X."/>
            <person name="Jeffery I.B."/>
            <person name="Cooney J.C."/>
            <person name="Kagawa T.F."/>
            <person name="Liu W."/>
            <person name="Song Y."/>
            <person name="Salvetti E."/>
            <person name="Wrobel A."/>
            <person name="Rasinkangas P."/>
            <person name="Parkhill J."/>
            <person name="Rea M.C."/>
            <person name="O'Sullivan O."/>
            <person name="Ritari J."/>
            <person name="Douillard F.P."/>
            <person name="Paul Ross R."/>
            <person name="Yang R."/>
            <person name="Briner A.E."/>
            <person name="Felis G.E."/>
            <person name="de Vos W.M."/>
            <person name="Barrangou R."/>
            <person name="Klaenhammer T.R."/>
            <person name="Caufield P.W."/>
            <person name="Cui Y."/>
            <person name="Zhang H."/>
            <person name="O'Toole P.W."/>
        </authorList>
    </citation>
    <scope>NUCLEOTIDE SEQUENCE [LARGE SCALE GENOMIC DNA]</scope>
    <source>
        <strain evidence="12 13">DSM 18933</strain>
    </source>
</reference>
<dbReference type="SMART" id="SM00939">
    <property type="entry name" value="PepX_C"/>
    <property type="match status" value="1"/>
</dbReference>
<evidence type="ECO:0000256" key="7">
    <source>
        <dbReference type="ARBA" id="ARBA00022801"/>
    </source>
</evidence>
<evidence type="ECO:0000313" key="12">
    <source>
        <dbReference type="EMBL" id="KRM19646.1"/>
    </source>
</evidence>
<keyword evidence="8 9" id="KW-0720">Serine protease</keyword>
<dbReference type="GO" id="GO:0008239">
    <property type="term" value="F:dipeptidyl-peptidase activity"/>
    <property type="evidence" value="ECO:0007669"/>
    <property type="project" value="UniProtKB-UniRule"/>
</dbReference>
<evidence type="ECO:0000259" key="10">
    <source>
        <dbReference type="SMART" id="SM00939"/>
    </source>
</evidence>
<proteinExistence type="inferred from homology"/>
<comment type="caution">
    <text evidence="12">The sequence shown here is derived from an EMBL/GenBank/DDBJ whole genome shotgun (WGS) entry which is preliminary data.</text>
</comment>
<dbReference type="Pfam" id="PF02129">
    <property type="entry name" value="Peptidase_S15"/>
    <property type="match status" value="1"/>
</dbReference>
<dbReference type="SMART" id="SM00940">
    <property type="entry name" value="PepX_N"/>
    <property type="match status" value="1"/>
</dbReference>
<dbReference type="InterPro" id="IPR029058">
    <property type="entry name" value="AB_hydrolase_fold"/>
</dbReference>
<feature type="domain" description="X-Prolyl dipeptidyl aminopeptidase PepX N-terminal" evidence="11">
    <location>
        <begin position="1"/>
        <end position="154"/>
    </location>
</feature>
<dbReference type="AlphaFoldDB" id="A0A0R1WPH7"/>
<feature type="active site" description="Charge relay system" evidence="9">
    <location>
        <position position="490"/>
    </location>
</feature>
<comment type="similarity">
    <text evidence="3 9">Belongs to the peptidase S15 family.</text>
</comment>
<dbReference type="SUPFAM" id="SSF49785">
    <property type="entry name" value="Galactose-binding domain-like"/>
    <property type="match status" value="1"/>
</dbReference>
<keyword evidence="5 9" id="KW-0031">Aminopeptidase</keyword>
<gene>
    <name evidence="9" type="primary">pepX</name>
    <name evidence="12" type="ORF">FC40_GL001497</name>
</gene>
<dbReference type="Gene3D" id="3.40.50.1820">
    <property type="entry name" value="alpha/beta hydrolase"/>
    <property type="match status" value="1"/>
</dbReference>
<keyword evidence="13" id="KW-1185">Reference proteome</keyword>
<keyword evidence="9" id="KW-0963">Cytoplasm</keyword>
<sequence length="803" mass="91613">MKFNQFAFVDVPYEQKVTELKRISFLHMSDESLFINNLYELFLRRALCDAISHDAQTNKLKGLLASKNANAYTYIHSSKINAKTFYVIGLQLLGFEVDLDFTVDDPFKAMDEYQLPYIHSIQTVEDLISAWYDLLCTPSKNGRTLLDHLANKGYFTDFYGNVNEPVFFNGKAQPVFDTRKLITEVIYVESDLDTDNDGQRDVLKVIITRPSETNHGLKVPTLFTASPYYLGTNDETAAKMMHEVKVPLTHKEPNELTYQDIEYHQPKTPLPPKRTYTVETKKAEETAEHLFTVTLNDYMLARGFAVAYSGGVGSLGSDGFKTTGDYAETISAKNVVEWLTNQRPGFTTKDGNKAINAWWSNNKVAMTGKSYLGTLATATATTGVEGLETIISEAAISNWYDYYREGGLVIAPGGFPGEDCDILAAECFSRQKEAGDYLNVKDEFAAYLKQMAKDQDRTSGNYNTFFDARNYLKDVENIKCDIVMVHGLNDWNVKIKNVFNLFNRLKDTDVTKKLFLHQGQHIYMNNFQSIDFTDMMNLWLSHKLYDVDNHAKEQIPDIVVQDNASESTWHTYKDWQVDELTPAYLSDGAITNEPENIALKFKDDLPQEDFLAYTANVATWKQDLLKNDINNKLHSNRLVFKSKPLTKDQLLKGQAKLHLRLKSGLDHGLISVKLVDYGLDKRLGEVPTILERRGLDHGFHFKEDDLVEFKLQTNTEFKMITQSHLNLQNRTNDYKNDDLKADTFYDITLVTQPMFYHLKAGHQLGLVVYASDYEMTVHANEENTYTLDLSQSKIELPLTAFND</sequence>
<name>A0A0R1WPH7_9LACO</name>
<evidence type="ECO:0000256" key="9">
    <source>
        <dbReference type="HAMAP-Rule" id="MF_00698"/>
    </source>
</evidence>
<comment type="subunit">
    <text evidence="4 9">Homodimer.</text>
</comment>
<feature type="active site" description="Charge relay system" evidence="9">
    <location>
        <position position="370"/>
    </location>
</feature>
<dbReference type="InterPro" id="IPR008252">
    <property type="entry name" value="Pept_S15_Xpro"/>
</dbReference>
<feature type="active site" description="Charge relay system" evidence="9">
    <location>
        <position position="521"/>
    </location>
</feature>
<dbReference type="GO" id="GO:0005737">
    <property type="term" value="C:cytoplasm"/>
    <property type="evidence" value="ECO:0007669"/>
    <property type="project" value="UniProtKB-SubCell"/>
</dbReference>
<comment type="subcellular location">
    <subcellularLocation>
        <location evidence="9">Cytoplasm</location>
    </subcellularLocation>
</comment>
<evidence type="ECO:0000256" key="1">
    <source>
        <dbReference type="ARBA" id="ARBA00000123"/>
    </source>
</evidence>
<keyword evidence="7 9" id="KW-0378">Hydrolase</keyword>
<dbReference type="EMBL" id="AZGD01000037">
    <property type="protein sequence ID" value="KRM19646.1"/>
    <property type="molecule type" value="Genomic_DNA"/>
</dbReference>
<feature type="domain" description="Xaa-Pro dipeptidyl-peptidase C-terminal" evidence="10">
    <location>
        <begin position="537"/>
        <end position="795"/>
    </location>
</feature>
<dbReference type="InterPro" id="IPR015251">
    <property type="entry name" value="PepX_N_dom"/>
</dbReference>
<accession>A0A0R1WPH7</accession>
<dbReference type="eggNOG" id="COG2936">
    <property type="taxonomic scope" value="Bacteria"/>
</dbReference>
<evidence type="ECO:0000256" key="5">
    <source>
        <dbReference type="ARBA" id="ARBA00022438"/>
    </source>
</evidence>
<evidence type="ECO:0000256" key="2">
    <source>
        <dbReference type="ARBA" id="ARBA00003997"/>
    </source>
</evidence>
<dbReference type="STRING" id="1423755.FC40_GL001497"/>
<dbReference type="SUPFAM" id="SSF81761">
    <property type="entry name" value="X-Prolyl dipeptidyl aminopeptidase PepX, N-terminal domain"/>
    <property type="match status" value="1"/>
</dbReference>
<keyword evidence="6 9" id="KW-0645">Protease</keyword>
<dbReference type="Proteomes" id="UP000051054">
    <property type="component" value="Unassembled WGS sequence"/>
</dbReference>
<dbReference type="Pfam" id="PF08530">
    <property type="entry name" value="PepX_C"/>
    <property type="match status" value="1"/>
</dbReference>
<dbReference type="Gene3D" id="1.10.246.70">
    <property type="match status" value="1"/>
</dbReference>